<dbReference type="STRING" id="192904.SAMN04488514_102367"/>
<evidence type="ECO:0000313" key="2">
    <source>
        <dbReference type="EMBL" id="SDL69479.1"/>
    </source>
</evidence>
<keyword evidence="1" id="KW-0472">Membrane</keyword>
<protein>
    <submittedName>
        <fullName evidence="2">Uncharacterized protein</fullName>
    </submittedName>
</protein>
<reference evidence="3" key="1">
    <citation type="submission" date="2016-10" db="EMBL/GenBank/DDBJ databases">
        <authorList>
            <person name="Varghese N."/>
            <person name="Submissions S."/>
        </authorList>
    </citation>
    <scope>NUCLEOTIDE SEQUENCE [LARGE SCALE GENOMIC DNA]</scope>
    <source>
        <strain evidence="3">DSM 19886</strain>
    </source>
</reference>
<proteinExistence type="predicted"/>
<keyword evidence="1" id="KW-0812">Transmembrane</keyword>
<organism evidence="2 3">
    <name type="scientific">Kriegella aquimaris</name>
    <dbReference type="NCBI Taxonomy" id="192904"/>
    <lineage>
        <taxon>Bacteria</taxon>
        <taxon>Pseudomonadati</taxon>
        <taxon>Bacteroidota</taxon>
        <taxon>Flavobacteriia</taxon>
        <taxon>Flavobacteriales</taxon>
        <taxon>Flavobacteriaceae</taxon>
        <taxon>Kriegella</taxon>
    </lineage>
</organism>
<keyword evidence="1" id="KW-1133">Transmembrane helix</keyword>
<evidence type="ECO:0000256" key="1">
    <source>
        <dbReference type="SAM" id="Phobius"/>
    </source>
</evidence>
<accession>A0A1G9M5D3</accession>
<dbReference type="RefSeq" id="WP_089886760.1">
    <property type="nucleotide sequence ID" value="NZ_FNGV01000002.1"/>
</dbReference>
<dbReference type="OrthoDB" id="1139350at2"/>
<gene>
    <name evidence="2" type="ORF">SAMN04488514_102367</name>
</gene>
<sequence length="117" mass="13908">MAKEELEVIKEADLTNNCPECFNQDMKITFYQRHKHGKFFHQTTDEISYQIKCNKCDSIIYPVNWTEDIERTFKYYQKMATPKRTTMRFTLLFYVLMLLLIVVVGAGVYFLMQGSPK</sequence>
<feature type="transmembrane region" description="Helical" evidence="1">
    <location>
        <begin position="91"/>
        <end position="112"/>
    </location>
</feature>
<dbReference type="EMBL" id="FNGV01000002">
    <property type="protein sequence ID" value="SDL69479.1"/>
    <property type="molecule type" value="Genomic_DNA"/>
</dbReference>
<evidence type="ECO:0000313" key="3">
    <source>
        <dbReference type="Proteomes" id="UP000199440"/>
    </source>
</evidence>
<dbReference type="Proteomes" id="UP000199440">
    <property type="component" value="Unassembled WGS sequence"/>
</dbReference>
<dbReference type="AlphaFoldDB" id="A0A1G9M5D3"/>
<name>A0A1G9M5D3_9FLAO</name>
<keyword evidence="3" id="KW-1185">Reference proteome</keyword>